<dbReference type="Gene3D" id="3.40.366.10">
    <property type="entry name" value="Malonyl-Coenzyme A Acyl Carrier Protein, domain 2"/>
    <property type="match status" value="1"/>
</dbReference>
<evidence type="ECO:0000256" key="10">
    <source>
        <dbReference type="SAM" id="MobiDB-lite"/>
    </source>
</evidence>
<evidence type="ECO:0000256" key="8">
    <source>
        <dbReference type="ARBA" id="ARBA00023098"/>
    </source>
</evidence>
<dbReference type="SMART" id="SM00823">
    <property type="entry name" value="PKS_PP"/>
    <property type="match status" value="2"/>
</dbReference>
<dbReference type="Gene3D" id="3.40.50.720">
    <property type="entry name" value="NAD(P)-binding Rossmann-like Domain"/>
    <property type="match status" value="1"/>
</dbReference>
<dbReference type="CDD" id="cd02440">
    <property type="entry name" value="AdoMet_MTases"/>
    <property type="match status" value="1"/>
</dbReference>
<dbReference type="RefSeq" id="WP_066493142.1">
    <property type="nucleotide sequence ID" value="NZ_CP013388.1"/>
</dbReference>
<dbReference type="SUPFAM" id="SSF53901">
    <property type="entry name" value="Thiolase-like"/>
    <property type="match status" value="1"/>
</dbReference>
<dbReference type="PANTHER" id="PTHR43775">
    <property type="entry name" value="FATTY ACID SYNTHASE"/>
    <property type="match status" value="1"/>
</dbReference>
<dbReference type="InterPro" id="IPR006162">
    <property type="entry name" value="Ppantetheine_attach_site"/>
</dbReference>
<dbReference type="Pfam" id="PF00668">
    <property type="entry name" value="Condensation"/>
    <property type="match status" value="1"/>
</dbReference>
<dbReference type="EMBL" id="CP013388">
    <property type="protein sequence ID" value="AOJ07809.1"/>
    <property type="molecule type" value="Genomic_DNA"/>
</dbReference>
<evidence type="ECO:0000313" key="13">
    <source>
        <dbReference type="EMBL" id="AOJ07809.1"/>
    </source>
</evidence>
<dbReference type="Pfam" id="PF00109">
    <property type="entry name" value="ketoacyl-synt"/>
    <property type="match status" value="1"/>
</dbReference>
<evidence type="ECO:0000259" key="11">
    <source>
        <dbReference type="PROSITE" id="PS50075"/>
    </source>
</evidence>
<dbReference type="InterPro" id="IPR036736">
    <property type="entry name" value="ACP-like_sf"/>
</dbReference>
<keyword evidence="5" id="KW-0436">Ligase</keyword>
<dbReference type="Pfam" id="PF00975">
    <property type="entry name" value="Thioesterase"/>
    <property type="match status" value="1"/>
</dbReference>
<dbReference type="Gene3D" id="3.40.50.150">
    <property type="entry name" value="Vaccinia Virus protein VP39"/>
    <property type="match status" value="2"/>
</dbReference>
<dbReference type="InterPro" id="IPR013217">
    <property type="entry name" value="Methyltransf_12"/>
</dbReference>
<feature type="domain" description="Carrier" evidence="11">
    <location>
        <begin position="1865"/>
        <end position="1940"/>
    </location>
</feature>
<accession>A0A1B4FVV7</accession>
<dbReference type="Gene3D" id="3.30.70.3290">
    <property type="match status" value="1"/>
</dbReference>
<feature type="compositionally biased region" description="Low complexity" evidence="10">
    <location>
        <begin position="2884"/>
        <end position="2900"/>
    </location>
</feature>
<gene>
    <name evidence="13" type="ORF">WS71_11195</name>
</gene>
<dbReference type="Pfam" id="PF00550">
    <property type="entry name" value="PP-binding"/>
    <property type="match status" value="2"/>
</dbReference>
<evidence type="ECO:0000256" key="6">
    <source>
        <dbReference type="ARBA" id="ARBA00022679"/>
    </source>
</evidence>
<dbReference type="SMART" id="SM00825">
    <property type="entry name" value="PKS_KS"/>
    <property type="match status" value="1"/>
</dbReference>
<dbReference type="InterPro" id="IPR001227">
    <property type="entry name" value="Ac_transferase_dom_sf"/>
</dbReference>
<evidence type="ECO:0000313" key="14">
    <source>
        <dbReference type="Proteomes" id="UP000067711"/>
    </source>
</evidence>
<dbReference type="InterPro" id="IPR009081">
    <property type="entry name" value="PP-bd_ACP"/>
</dbReference>
<feature type="region of interest" description="Disordered" evidence="10">
    <location>
        <begin position="2869"/>
        <end position="2910"/>
    </location>
</feature>
<dbReference type="GO" id="GO:0005737">
    <property type="term" value="C:cytoplasm"/>
    <property type="evidence" value="ECO:0007669"/>
    <property type="project" value="TreeGrafter"/>
</dbReference>
<dbReference type="GO" id="GO:0016874">
    <property type="term" value="F:ligase activity"/>
    <property type="evidence" value="ECO:0007669"/>
    <property type="project" value="UniProtKB-KW"/>
</dbReference>
<dbReference type="CDD" id="cd19535">
    <property type="entry name" value="Cyc_NRPS"/>
    <property type="match status" value="1"/>
</dbReference>
<feature type="domain" description="Ketosynthase family 3 (KS3)" evidence="12">
    <location>
        <begin position="25"/>
        <end position="448"/>
    </location>
</feature>
<dbReference type="InterPro" id="IPR020841">
    <property type="entry name" value="PKS_Beta-ketoAc_synthase_dom"/>
</dbReference>
<keyword evidence="4" id="KW-0597">Phosphoprotein</keyword>
<organism evidence="13 14">
    <name type="scientific">Burkholderia mayonis</name>
    <dbReference type="NCBI Taxonomy" id="1385591"/>
    <lineage>
        <taxon>Bacteria</taxon>
        <taxon>Pseudomonadati</taxon>
        <taxon>Pseudomonadota</taxon>
        <taxon>Betaproteobacteria</taxon>
        <taxon>Burkholderiales</taxon>
        <taxon>Burkholderiaceae</taxon>
        <taxon>Burkholderia</taxon>
        <taxon>pseudomallei group</taxon>
    </lineage>
</organism>
<dbReference type="InterPro" id="IPR016039">
    <property type="entry name" value="Thiolase-like"/>
</dbReference>
<dbReference type="InterPro" id="IPR023213">
    <property type="entry name" value="CAT-like_dom_sf"/>
</dbReference>
<dbReference type="SUPFAM" id="SSF52777">
    <property type="entry name" value="CoA-dependent acyltransferases"/>
    <property type="match status" value="2"/>
</dbReference>
<dbReference type="Proteomes" id="UP000067711">
    <property type="component" value="Chromosome 2"/>
</dbReference>
<dbReference type="SUPFAM" id="SSF51735">
    <property type="entry name" value="NAD(P)-binding Rossmann-fold domains"/>
    <property type="match status" value="2"/>
</dbReference>
<protein>
    <submittedName>
        <fullName evidence="13">Polyketide synthase</fullName>
    </submittedName>
</protein>
<comment type="pathway">
    <text evidence="2">Siderophore biosynthesis.</text>
</comment>
<dbReference type="GO" id="GO:0031177">
    <property type="term" value="F:phosphopantetheine binding"/>
    <property type="evidence" value="ECO:0007669"/>
    <property type="project" value="InterPro"/>
</dbReference>
<reference evidence="13 14" key="1">
    <citation type="submission" date="2015-12" db="EMBL/GenBank/DDBJ databases">
        <title>Diversity of Burkholderia near neighbor genomes.</title>
        <authorList>
            <person name="Sahl J."/>
            <person name="Wagner D."/>
            <person name="Keim P."/>
        </authorList>
    </citation>
    <scope>NUCLEOTIDE SEQUENCE [LARGE SCALE GENOMIC DNA]</scope>
    <source>
        <strain evidence="13 14">BDU8</strain>
    </source>
</reference>
<dbReference type="SUPFAM" id="SSF53474">
    <property type="entry name" value="alpha/beta-Hydrolases"/>
    <property type="match status" value="1"/>
</dbReference>
<evidence type="ECO:0000256" key="7">
    <source>
        <dbReference type="ARBA" id="ARBA00022832"/>
    </source>
</evidence>
<dbReference type="GO" id="GO:0071770">
    <property type="term" value="P:DIM/DIP cell wall layer assembly"/>
    <property type="evidence" value="ECO:0007669"/>
    <property type="project" value="TreeGrafter"/>
</dbReference>
<dbReference type="FunFam" id="3.30.559.10:FF:000023">
    <property type="entry name" value="Non-ribosomal peptide synthetase"/>
    <property type="match status" value="1"/>
</dbReference>
<dbReference type="Pfam" id="PF00698">
    <property type="entry name" value="Acyl_transf_1"/>
    <property type="match status" value="1"/>
</dbReference>
<dbReference type="Gene3D" id="3.40.50.1820">
    <property type="entry name" value="alpha/beta hydrolase"/>
    <property type="match status" value="1"/>
</dbReference>
<evidence type="ECO:0000256" key="5">
    <source>
        <dbReference type="ARBA" id="ARBA00022598"/>
    </source>
</evidence>
<dbReference type="PROSITE" id="PS50075">
    <property type="entry name" value="CARRIER"/>
    <property type="match status" value="2"/>
</dbReference>
<dbReference type="Pfam" id="PF08242">
    <property type="entry name" value="Methyltransf_12"/>
    <property type="match status" value="2"/>
</dbReference>
<comment type="cofactor">
    <cofactor evidence="1">
        <name>pantetheine 4'-phosphate</name>
        <dbReference type="ChEBI" id="CHEBI:47942"/>
    </cofactor>
</comment>
<dbReference type="GO" id="GO:0009403">
    <property type="term" value="P:toxin biosynthetic process"/>
    <property type="evidence" value="ECO:0007669"/>
    <property type="project" value="UniProtKB-ARBA"/>
</dbReference>
<dbReference type="InterPro" id="IPR001031">
    <property type="entry name" value="Thioesterase"/>
</dbReference>
<dbReference type="CDD" id="cd05274">
    <property type="entry name" value="KR_FAS_SDR_x"/>
    <property type="match status" value="1"/>
</dbReference>
<dbReference type="Pfam" id="PF02801">
    <property type="entry name" value="Ketoacyl-synt_C"/>
    <property type="match status" value="1"/>
</dbReference>
<dbReference type="FunFam" id="3.40.47.10:FF:000042">
    <property type="entry name" value="Polyketide synthase Pks13"/>
    <property type="match status" value="1"/>
</dbReference>
<evidence type="ECO:0000256" key="1">
    <source>
        <dbReference type="ARBA" id="ARBA00001957"/>
    </source>
</evidence>
<dbReference type="SUPFAM" id="SSF52151">
    <property type="entry name" value="FabD/lysophospholipase-like"/>
    <property type="match status" value="1"/>
</dbReference>
<dbReference type="PANTHER" id="PTHR43775:SF37">
    <property type="entry name" value="SI:DKEY-61P9.11"/>
    <property type="match status" value="1"/>
</dbReference>
<dbReference type="InterPro" id="IPR057326">
    <property type="entry name" value="KR_dom"/>
</dbReference>
<dbReference type="Gene3D" id="3.30.559.30">
    <property type="entry name" value="Nonribosomal peptide synthetase, condensation domain"/>
    <property type="match status" value="1"/>
</dbReference>
<dbReference type="InterPro" id="IPR014031">
    <property type="entry name" value="Ketoacyl_synth_C"/>
</dbReference>
<dbReference type="GO" id="GO:0005886">
    <property type="term" value="C:plasma membrane"/>
    <property type="evidence" value="ECO:0007669"/>
    <property type="project" value="TreeGrafter"/>
</dbReference>
<dbReference type="InterPro" id="IPR057737">
    <property type="entry name" value="Condensation_MtbB-like"/>
</dbReference>
<dbReference type="GO" id="GO:0004312">
    <property type="term" value="F:fatty acid synthase activity"/>
    <property type="evidence" value="ECO:0007669"/>
    <property type="project" value="TreeGrafter"/>
</dbReference>
<dbReference type="InterPro" id="IPR036291">
    <property type="entry name" value="NAD(P)-bd_dom_sf"/>
</dbReference>
<evidence type="ECO:0000256" key="3">
    <source>
        <dbReference type="ARBA" id="ARBA00022450"/>
    </source>
</evidence>
<sequence>MDKATSSARPAADLDALLATHYPNGEPIAVIGHACRFPEADDSDAFWRNLLAGAECSRRFTRQALLDAGLDAATIDAPNFVNVGTVVRDADAFDAALFGYSRQEAESIDPQQRLFLQIVWHALEHAGYAPRDVPHRTGVFGSARISTYPGREPLRIAEVAQVKGLQSLMGNDKDYVATRVAYKLNLRGPALAVQTACSSSLVATHLACESLRAGECDMAVAGGAAVSFPQHAGYLHQPGMIFSPDGRCRPFDADAQGTFAGNGVGAVVLRRLGDALRDGDPVVAVLLGSAINNDGDRKVGYTAPSAAGQRDAIRDALMLAGVDSTQIGLVEAHGTGTPLGDPIELEALRGVFHRAGEGPRCALGSVKSNLGHLDTAAGIASLLKAVLAVERRAIPPSLHFREPNPALGLDDSPFYVPTEAQPWDDASRVAGVSSFGIGGTNCHVVVASLPDALRAAAGGDDRAQPDAGAALLLSAASEPALQRLARGYADALRHASARDLLHTALRGRQLDLPHRLAVPFCEETVAALDAFALGEDDALVHRGSGEAGQLVWLFTGQGSHWPGMGQALYRQSPAFAACLDRCFAACDGELDVPLRDAMFGERGDLLERMDYAQPAIVAFELAMAAHWRALGLEPQIVIGHSVGEYAAAVVAGHYEIEQAMPLVRLRGALMQRCTEGAMLAAFACADELLPLAGQAGVDVAAHNGERHLVFSGRRDAVDALAAALAAKDIRHARLTVPGAAHSALLDPVLDAFERAAAQLHAAPGRVQLVSTLLGQPIDADGLNAHGYWRRHMREPVRYADAVRHAIAQGAGVFLELGPDAQLTGIGLRESPQRARWIASARRQQPALAQTRQATLELYAAGVALPWANVLPSSGRKLHAPRYPFDAERYWRDAQPAAVALPAAHGGDIDPALAEGRRVAAAAAASLDLPRLQRLYDCVTQLHAIYVDRLVRRCVGERFDEGATALDILRAGRLLPRHRQLLARLLNACVEDGYYRRDDDRYAPALAVPHAERDALLHILRDCCEGFDVIADTVARAGDSLHAMMSGDIEPVAVIFPDSASSGVEVLYQEFSFGRYFNQIAAGVVAGLVRERQTNRRRHRPFRILEVGGGTGGTTAWLLPELDGEPNVRYDFTDISPIFTRRAEQKFAAHEGVGYRVFDLQKDAQAQGFETGAYDLIVAANVIHATQHVGRALANLAPLLKPGGRLLMREITRPMRLFDFVFGPLVLPLHDEDARGGELFLSTARWKEQCIAAGFERIDWLPDDGSPTSGISEHIVLASAPGRSAGVAPWLADDADPLLGQPLTDDGVYLADWSDCAGRREAWQQRLARGGAELAGRHGGGRPAPTIRAPERAPAWLTLVRLRWCASPFGAARIALDARDETGAWRPLDADSTEGGLPAPLPARDTHYGWRWRPVPDASTDANGIALHAESASFADALRDAGVPIAPHADRRLFVLDPDEQPLQAIASALLAALSEASRAPLVVVTRGAWKVHADDLVDPAHRAAWGLLRVAAAERPDRVLAAIDLHPAAAWRDLLPALDALGSGARWLAVRNGRAHAPSLAAQPHVAPALPAGALAGERWHVVTGAFGGLGRLSVRWLARHGARRIALVAPRAHDDWSAFQHEVEAHHACELRWVRCDVAEPAQLTAALQALHADGGVAGAIHAAGVLDDAPLATLDAERIAPVLALKAGAARVLRDWLGAHDARYLLFYSSAAAALGAPGQGAHAFASAYLDGLAEAHASGEAPAVISIAWGAWGEAGRAAEPALQHKLAESGMGVLSSAEGLWHLEQAVMRGAPYRLAMRVLRERLDAGRRALFDADANADADTPSARLARSPAAASSAASASAAAATAAIPAAARPDPRDADAVCQWLTARIAAQLKLDDLAQLTPKRDLLKLGLDSLLFLELRSAVESQLGVKLDAERAYRDMTVAGIGRLIVESAPAEASATASDAGALIHDPANRFEPFPLTPIQHAYWLGRTDLIAYGGVACHVLFEWDMRHDTFDLARFEAAWNALVARHDMLRMIVDADGRQRILRDVPAYRPRRHDLKRLAADEQARALEHTRDELSYRVLPADRWPLFELAVTELDDARYRLHMNLDLLLFDVQSFKVMMDDLARAYRGAALEPLRITFRDYVLADQARRDAPDWQASWRYWQRTLPQMPPAPVLPLDPERADRARPRFTTYQARLERADWDKLKREWQRWGATPSAALLALFAHTLERWSRHPNFTLNLTFFNRRPDHPQVSQLIGDFTSVLLIDFALNGAPTLRDTIERTQERLWQRLAHSQVNGVELMRELSRGRAHDPRRPLMPVVFTSMLGMSLDGLSIDQAMTSLFGEPAHVFTQTPQVWLDHQVMEVDGDLVFSWYCMDDVLAHGAAQAMFDDYRCLLRGIAAQPERMTQPGLAKLRDDGAWVDFARHRWPLRAGDAGMDLRDIEDLLRAQDGVSDADATLAEDGRTLDIVVSAAGAQVAPPPAIDAPLTLTSALPMLDASQLAEIDATWHWLEARALRGIARTLHRHGLFAQAGQRHDLDEVQSRLRAQPQYRRLARQWLLALAERGWLRREGDAFVGERALDTVPGPAEALPQAGWSRALGAYLDTCIARHDALFDGTQAPLALLFDDDDAVTRALYSDNPAIDCLNRGAAQIARALGERSGGLRVLEVGAGTAATTRHLVPALDGRLHSYRFTDVSTLFLDAARERFAGHAKLDYARFDINAPVDFDTHPEAGYDVVVAVNVLHDASDVVRSLRRLGQLLRPGGRLLMIEATERDSALQMASIGFIEGLNGYDDFRTADDKPMLDLPTWRDALGQAGFAVELAWPEQVCSPLRQHLLLARATHVGRLDPGALERGLRAGCGDALPPVRIRQCERIDRHADRHVKRPDESNEGASSRAARASHSSTAPVAPVAPPRDPEAQAALERGIGAVWQALLKCPVHRDSDFFQCGGDSLIATRMIAQLNRDGMRGASLQALFAEPTLGAFCATLNAPPAFEAAAAADAGGCLVALADGRDPARVFMFHASDGELAAYVPLARHLDCRVHGLRATDATLPDDLGALADRYVQAIRALQPHGPYTLIGWSYGASVAAEAARLLHERGETVELALLDPVCRADFDHDDRASLLRLLAQGRAAVPLPDDLEQLDADEQTACFVRAAQTAGLLPQRTSAADARRWLARIGGLLGLLARHHAPAPLPIRCLWIAAAHRPSRWQPAELDWQGWDAHAERHTLDADHWTLVMDDARAQNVAALFRQWRDNHRRPQEKVA</sequence>
<dbReference type="InterPro" id="IPR016036">
    <property type="entry name" value="Malonyl_transacylase_ACP-bd"/>
</dbReference>
<dbReference type="InterPro" id="IPR029058">
    <property type="entry name" value="AB_hydrolase_fold"/>
</dbReference>
<dbReference type="FunFam" id="3.30.559.30:FF:000006">
    <property type="entry name" value="Yersiniabactin polyketide/non-ribosomal peptide synthetase"/>
    <property type="match status" value="1"/>
</dbReference>
<dbReference type="Gene3D" id="1.10.1200.10">
    <property type="entry name" value="ACP-like"/>
    <property type="match status" value="2"/>
</dbReference>
<dbReference type="Gene3D" id="3.40.47.10">
    <property type="match status" value="1"/>
</dbReference>
<dbReference type="InterPro" id="IPR029063">
    <property type="entry name" value="SAM-dependent_MTases_sf"/>
</dbReference>
<keyword evidence="9" id="KW-0511">Multifunctional enzyme</keyword>
<dbReference type="Gene3D" id="3.30.559.10">
    <property type="entry name" value="Chloramphenicol acetyltransferase-like domain"/>
    <property type="match status" value="1"/>
</dbReference>
<name>A0A1B4FVV7_9BURK</name>
<dbReference type="InterPro" id="IPR032821">
    <property type="entry name" value="PKS_assoc"/>
</dbReference>
<evidence type="ECO:0000256" key="4">
    <source>
        <dbReference type="ARBA" id="ARBA00022553"/>
    </source>
</evidence>
<proteinExistence type="predicted"/>
<dbReference type="GO" id="GO:0006633">
    <property type="term" value="P:fatty acid biosynthetic process"/>
    <property type="evidence" value="ECO:0007669"/>
    <property type="project" value="TreeGrafter"/>
</dbReference>
<dbReference type="SUPFAM" id="SSF55048">
    <property type="entry name" value="Probable ACP-binding domain of malonyl-CoA ACP transacylase"/>
    <property type="match status" value="1"/>
</dbReference>
<keyword evidence="8" id="KW-0443">Lipid metabolism</keyword>
<evidence type="ECO:0000256" key="2">
    <source>
        <dbReference type="ARBA" id="ARBA00004924"/>
    </source>
</evidence>
<dbReference type="InterPro" id="IPR014030">
    <property type="entry name" value="Ketoacyl_synth_N"/>
</dbReference>
<keyword evidence="7" id="KW-0276">Fatty acid metabolism</keyword>
<dbReference type="SUPFAM" id="SSF47336">
    <property type="entry name" value="ACP-like"/>
    <property type="match status" value="2"/>
</dbReference>
<dbReference type="InterPro" id="IPR001242">
    <property type="entry name" value="Condensation_dom"/>
</dbReference>
<dbReference type="InterPro" id="IPR020806">
    <property type="entry name" value="PKS_PP-bd"/>
</dbReference>
<evidence type="ECO:0000259" key="12">
    <source>
        <dbReference type="PROSITE" id="PS52004"/>
    </source>
</evidence>
<dbReference type="PROSITE" id="PS52004">
    <property type="entry name" value="KS3_2"/>
    <property type="match status" value="1"/>
</dbReference>
<dbReference type="SMART" id="SM00827">
    <property type="entry name" value="PKS_AT"/>
    <property type="match status" value="1"/>
</dbReference>
<keyword evidence="3" id="KW-0596">Phosphopantetheine</keyword>
<dbReference type="SMART" id="SM00822">
    <property type="entry name" value="PKS_KR"/>
    <property type="match status" value="1"/>
</dbReference>
<dbReference type="Pfam" id="PF16197">
    <property type="entry name" value="KAsynt_C_assoc"/>
    <property type="match status" value="1"/>
</dbReference>
<dbReference type="Pfam" id="PF08659">
    <property type="entry name" value="KR"/>
    <property type="match status" value="1"/>
</dbReference>
<evidence type="ECO:0000256" key="9">
    <source>
        <dbReference type="ARBA" id="ARBA00023268"/>
    </source>
</evidence>
<dbReference type="InterPro" id="IPR050091">
    <property type="entry name" value="PKS_NRPS_Biosynth_Enz"/>
</dbReference>
<dbReference type="CDD" id="cd00833">
    <property type="entry name" value="PKS"/>
    <property type="match status" value="1"/>
</dbReference>
<dbReference type="PROSITE" id="PS00012">
    <property type="entry name" value="PHOSPHOPANTETHEINE"/>
    <property type="match status" value="2"/>
</dbReference>
<dbReference type="InterPro" id="IPR014043">
    <property type="entry name" value="Acyl_transferase_dom"/>
</dbReference>
<keyword evidence="6" id="KW-0808">Transferase</keyword>
<feature type="domain" description="Carrier" evidence="11">
    <location>
        <begin position="2909"/>
        <end position="2983"/>
    </location>
</feature>
<dbReference type="InterPro" id="IPR016035">
    <property type="entry name" value="Acyl_Trfase/lysoPLipase"/>
</dbReference>
<dbReference type="InterPro" id="IPR013968">
    <property type="entry name" value="PKS_KR"/>
</dbReference>
<dbReference type="SUPFAM" id="SSF53335">
    <property type="entry name" value="S-adenosyl-L-methionine-dependent methyltransferases"/>
    <property type="match status" value="2"/>
</dbReference>